<feature type="compositionally biased region" description="Polar residues" evidence="1">
    <location>
        <begin position="878"/>
        <end position="889"/>
    </location>
</feature>
<feature type="compositionally biased region" description="Gly residues" evidence="1">
    <location>
        <begin position="274"/>
        <end position="284"/>
    </location>
</feature>
<dbReference type="AlphaFoldDB" id="A0AAD3DXI1"/>
<feature type="compositionally biased region" description="Low complexity" evidence="1">
    <location>
        <begin position="770"/>
        <end position="789"/>
    </location>
</feature>
<feature type="region of interest" description="Disordered" evidence="1">
    <location>
        <begin position="451"/>
        <end position="477"/>
    </location>
</feature>
<dbReference type="Proteomes" id="UP001054857">
    <property type="component" value="Unassembled WGS sequence"/>
</dbReference>
<comment type="caution">
    <text evidence="2">The sequence shown here is derived from an EMBL/GenBank/DDBJ whole genome shotgun (WGS) entry which is preliminary data.</text>
</comment>
<name>A0AAD3DXI1_9CHLO</name>
<feature type="compositionally biased region" description="Acidic residues" evidence="1">
    <location>
        <begin position="932"/>
        <end position="956"/>
    </location>
</feature>
<feature type="compositionally biased region" description="Low complexity" evidence="1">
    <location>
        <begin position="520"/>
        <end position="529"/>
    </location>
</feature>
<dbReference type="PANTHER" id="PTHR13244">
    <property type="entry name" value="ZINC FINGER MYND DOMAIN CONTAINING PROTEIN 10"/>
    <property type="match status" value="1"/>
</dbReference>
<sequence>MDTIEQLLQRGQQAQGGGVSQALLSAPEAERIICQLAPLDIAEVGSAKWHTQHEWMDRLNLQAHYNAQTHSDEFVVELLVSCDKLPVLLHDLLVTEAWQTHLYPHLAAHLAERVDSVTAYLLTYHQVTVANLLQVCLFHSHATESLSEDWALELADWCSRKLTRLNAEGAALAEHKERSAEALMRMSRLEEQEEQRREVEFSVLMCSLNILRYLTDSLPRLPLGALTRLVSTNDTLMGLLPLLDRPPWQRHRMAPVPSGPPPEAAAGSSSSSSGGKGGKGGGGQAPRMRPVLERWNGTRWAAVAPSDRLRLCQSEGQVWLAVTNLLVEPRCRARYTLDEYRRERILGLKRHLNEIMFDQLPVLKDLQRVLDELALGVLPDQSSSGRLGSSLILEAVPVLREALLRGRDWRALAEAARREQFGQGAGGRAARERLEAMVKHLDFLCELEPEPPAAAEGAGSGAGSGPAGLSEPHPPVKVSTWRKVHDSGVYESWYDFSMQVDDSRPPEQVEVAAAAGGGSSSNNNKGSSSAAAVQGLRYRLRPMDVESTRPLPANGKAVVRWGASLQAEALLQLPELPTRDSGEGAAVLWVTVGLLAVDGVVLQIKLKKAPKPKERDRVAGVWYAYHPVAGALTVLRGEQQGAAAQQPATTSSSSSSNGSAAAAGKKPTWGGRLEPTQQQGQGQQGREPQLLHVIQSLQQRERQMEEEQQQQQKRLQQQQQQQYQQQQRLQEQQQQHSEKAADEGKVGVSKPAPIGGAASRTVVEVAVEPSTASPAQEAAVAEPAVTAEAGTGSKRGAVAAAAPSTSGGGAGDDDVRQATVSNAGPPESTAQTTSSTATTDAGARGSVSSVPVLPVEVREGNGCTAEAAAVAATAEAPSLTSSLPPQQAGATVAEEEKGVTAATPPQAVAARAQPGCVSSPAAAVVAAAAGEAPEEEKAEVGVEEEEYDGPGLDDPE</sequence>
<dbReference type="GO" id="GO:0005737">
    <property type="term" value="C:cytoplasm"/>
    <property type="evidence" value="ECO:0007669"/>
    <property type="project" value="TreeGrafter"/>
</dbReference>
<keyword evidence="3" id="KW-1185">Reference proteome</keyword>
<dbReference type="InterPro" id="IPR052298">
    <property type="entry name" value="ZMYND10"/>
</dbReference>
<feature type="region of interest" description="Disordered" evidence="1">
    <location>
        <begin position="926"/>
        <end position="956"/>
    </location>
</feature>
<dbReference type="EMBL" id="BMAR01000032">
    <property type="protein sequence ID" value="GFR49693.1"/>
    <property type="molecule type" value="Genomic_DNA"/>
</dbReference>
<evidence type="ECO:0000256" key="1">
    <source>
        <dbReference type="SAM" id="MobiDB-lite"/>
    </source>
</evidence>
<evidence type="ECO:0000313" key="2">
    <source>
        <dbReference type="EMBL" id="GFR49693.1"/>
    </source>
</evidence>
<evidence type="ECO:0000313" key="3">
    <source>
        <dbReference type="Proteomes" id="UP001054857"/>
    </source>
</evidence>
<feature type="compositionally biased region" description="Low complexity" evidence="1">
    <location>
        <begin position="640"/>
        <end position="664"/>
    </location>
</feature>
<feature type="region of interest" description="Disordered" evidence="1">
    <location>
        <begin position="250"/>
        <end position="288"/>
    </location>
</feature>
<organism evidence="2 3">
    <name type="scientific">Astrephomene gubernaculifera</name>
    <dbReference type="NCBI Taxonomy" id="47775"/>
    <lineage>
        <taxon>Eukaryota</taxon>
        <taxon>Viridiplantae</taxon>
        <taxon>Chlorophyta</taxon>
        <taxon>core chlorophytes</taxon>
        <taxon>Chlorophyceae</taxon>
        <taxon>CS clade</taxon>
        <taxon>Chlamydomonadales</taxon>
        <taxon>Astrephomenaceae</taxon>
        <taxon>Astrephomene</taxon>
    </lineage>
</organism>
<feature type="compositionally biased region" description="Basic and acidic residues" evidence="1">
    <location>
        <begin position="736"/>
        <end position="745"/>
    </location>
</feature>
<dbReference type="PANTHER" id="PTHR13244:SF7">
    <property type="entry name" value="ZINC FINGER MYND DOMAIN-CONTAINING PROTEIN 10"/>
    <property type="match status" value="1"/>
</dbReference>
<proteinExistence type="predicted"/>
<feature type="compositionally biased region" description="Low complexity" evidence="1">
    <location>
        <begin position="828"/>
        <end position="853"/>
    </location>
</feature>
<protein>
    <submittedName>
        <fullName evidence="2">Uncharacterized protein</fullName>
    </submittedName>
</protein>
<gene>
    <name evidence="2" type="ORF">Agub_g11843</name>
</gene>
<feature type="region of interest" description="Disordered" evidence="1">
    <location>
        <begin position="727"/>
        <end position="853"/>
    </location>
</feature>
<feature type="region of interest" description="Disordered" evidence="1">
    <location>
        <begin position="504"/>
        <end position="529"/>
    </location>
</feature>
<feature type="compositionally biased region" description="Low complexity" evidence="1">
    <location>
        <begin position="796"/>
        <end position="805"/>
    </location>
</feature>
<reference evidence="2 3" key="1">
    <citation type="journal article" date="2021" name="Sci. Rep.">
        <title>Genome sequencing of the multicellular alga Astrephomene provides insights into convergent evolution of germ-soma differentiation.</title>
        <authorList>
            <person name="Yamashita S."/>
            <person name="Yamamoto K."/>
            <person name="Matsuzaki R."/>
            <person name="Suzuki S."/>
            <person name="Yamaguchi H."/>
            <person name="Hirooka S."/>
            <person name="Minakuchi Y."/>
            <person name="Miyagishima S."/>
            <person name="Kawachi M."/>
            <person name="Toyoda A."/>
            <person name="Nozaki H."/>
        </authorList>
    </citation>
    <scope>NUCLEOTIDE SEQUENCE [LARGE SCALE GENOMIC DNA]</scope>
    <source>
        <strain evidence="2 3">NIES-4017</strain>
    </source>
</reference>
<feature type="region of interest" description="Disordered" evidence="1">
    <location>
        <begin position="875"/>
        <end position="906"/>
    </location>
</feature>
<accession>A0AAD3DXI1</accession>
<feature type="compositionally biased region" description="Low complexity" evidence="1">
    <location>
        <begin position="264"/>
        <end position="273"/>
    </location>
</feature>
<feature type="region of interest" description="Disordered" evidence="1">
    <location>
        <begin position="640"/>
        <end position="687"/>
    </location>
</feature>